<reference evidence="2" key="1">
    <citation type="submission" date="2021-10" db="EMBL/GenBank/DDBJ databases">
        <title>Melipona bicolor Genome sequencing and assembly.</title>
        <authorList>
            <person name="Araujo N.S."/>
            <person name="Arias M.C."/>
        </authorList>
    </citation>
    <scope>NUCLEOTIDE SEQUENCE</scope>
    <source>
        <strain evidence="2">USP_2M_L1-L4_2017</strain>
        <tissue evidence="2">Whole body</tissue>
    </source>
</reference>
<accession>A0AA40G619</accession>
<sequence>MTHQGLAGGYGDDDGGYQPPSRATPLTMHRAPPPVGSKHTVPRKMTSGGSVKRDGGMDCVRWGATASGILSCEQRRRSGKKVVDSVG</sequence>
<dbReference type="Proteomes" id="UP001177670">
    <property type="component" value="Unassembled WGS sequence"/>
</dbReference>
<evidence type="ECO:0000256" key="1">
    <source>
        <dbReference type="SAM" id="MobiDB-lite"/>
    </source>
</evidence>
<gene>
    <name evidence="2" type="ORF">K0M31_017845</name>
</gene>
<evidence type="ECO:0000313" key="3">
    <source>
        <dbReference type="Proteomes" id="UP001177670"/>
    </source>
</evidence>
<comment type="caution">
    <text evidence="2">The sequence shown here is derived from an EMBL/GenBank/DDBJ whole genome shotgun (WGS) entry which is preliminary data.</text>
</comment>
<dbReference type="EMBL" id="JAHYIQ010000006">
    <property type="protein sequence ID" value="KAK1131559.1"/>
    <property type="molecule type" value="Genomic_DNA"/>
</dbReference>
<feature type="compositionally biased region" description="Gly residues" evidence="1">
    <location>
        <begin position="1"/>
        <end position="10"/>
    </location>
</feature>
<name>A0AA40G619_9HYME</name>
<protein>
    <submittedName>
        <fullName evidence="2">Uncharacterized protein</fullName>
    </submittedName>
</protein>
<keyword evidence="3" id="KW-1185">Reference proteome</keyword>
<organism evidence="2 3">
    <name type="scientific">Melipona bicolor</name>
    <dbReference type="NCBI Taxonomy" id="60889"/>
    <lineage>
        <taxon>Eukaryota</taxon>
        <taxon>Metazoa</taxon>
        <taxon>Ecdysozoa</taxon>
        <taxon>Arthropoda</taxon>
        <taxon>Hexapoda</taxon>
        <taxon>Insecta</taxon>
        <taxon>Pterygota</taxon>
        <taxon>Neoptera</taxon>
        <taxon>Endopterygota</taxon>
        <taxon>Hymenoptera</taxon>
        <taxon>Apocrita</taxon>
        <taxon>Aculeata</taxon>
        <taxon>Apoidea</taxon>
        <taxon>Anthophila</taxon>
        <taxon>Apidae</taxon>
        <taxon>Melipona</taxon>
    </lineage>
</organism>
<feature type="region of interest" description="Disordered" evidence="1">
    <location>
        <begin position="1"/>
        <end position="57"/>
    </location>
</feature>
<dbReference type="AlphaFoldDB" id="A0AA40G619"/>
<proteinExistence type="predicted"/>
<evidence type="ECO:0000313" key="2">
    <source>
        <dbReference type="EMBL" id="KAK1131559.1"/>
    </source>
</evidence>